<evidence type="ECO:0000256" key="11">
    <source>
        <dbReference type="RuleBase" id="RU363032"/>
    </source>
</evidence>
<reference evidence="15 16" key="1">
    <citation type="submission" date="2024-06" db="EMBL/GenBank/DDBJ databases">
        <title>The Natural Products Discovery Center: Release of the First 8490 Sequenced Strains for Exploring Actinobacteria Biosynthetic Diversity.</title>
        <authorList>
            <person name="Kalkreuter E."/>
            <person name="Kautsar S.A."/>
            <person name="Yang D."/>
            <person name="Bader C.D."/>
            <person name="Teijaro C.N."/>
            <person name="Fluegel L."/>
            <person name="Davis C.M."/>
            <person name="Simpson J.R."/>
            <person name="Lauterbach L."/>
            <person name="Steele A.D."/>
            <person name="Gui C."/>
            <person name="Meng S."/>
            <person name="Li G."/>
            <person name="Viehrig K."/>
            <person name="Ye F."/>
            <person name="Su P."/>
            <person name="Kiefer A.F."/>
            <person name="Nichols A."/>
            <person name="Cepeda A.J."/>
            <person name="Yan W."/>
            <person name="Fan B."/>
            <person name="Jiang Y."/>
            <person name="Adhikari A."/>
            <person name="Zheng C.-J."/>
            <person name="Schuster L."/>
            <person name="Cowan T.M."/>
            <person name="Smanski M.J."/>
            <person name="Chevrette M.G."/>
            <person name="De Carvalho L.P.S."/>
            <person name="Shen B."/>
        </authorList>
    </citation>
    <scope>NUCLEOTIDE SEQUENCE [LARGE SCALE GENOMIC DNA]</scope>
    <source>
        <strain evidence="15 16">NPDC050100</strain>
    </source>
</reference>
<dbReference type="NCBIfam" id="TIGR01727">
    <property type="entry name" value="oligo_HPY"/>
    <property type="match status" value="1"/>
</dbReference>
<feature type="transmembrane region" description="Helical" evidence="11">
    <location>
        <begin position="79"/>
        <end position="103"/>
    </location>
</feature>
<organism evidence="15 16">
    <name type="scientific">Microtetraspora glauca</name>
    <dbReference type="NCBI Taxonomy" id="1996"/>
    <lineage>
        <taxon>Bacteria</taxon>
        <taxon>Bacillati</taxon>
        <taxon>Actinomycetota</taxon>
        <taxon>Actinomycetes</taxon>
        <taxon>Streptosporangiales</taxon>
        <taxon>Streptosporangiaceae</taxon>
        <taxon>Microtetraspora</taxon>
    </lineage>
</organism>
<dbReference type="InterPro" id="IPR000515">
    <property type="entry name" value="MetI-like"/>
</dbReference>
<evidence type="ECO:0000313" key="15">
    <source>
        <dbReference type="EMBL" id="MEV0970991.1"/>
    </source>
</evidence>
<evidence type="ECO:0000256" key="7">
    <source>
        <dbReference type="ARBA" id="ARBA00022741"/>
    </source>
</evidence>
<keyword evidence="5" id="KW-1003">Cell membrane</keyword>
<dbReference type="Proteomes" id="UP001551675">
    <property type="component" value="Unassembled WGS sequence"/>
</dbReference>
<dbReference type="SMART" id="SM00382">
    <property type="entry name" value="AAA"/>
    <property type="match status" value="1"/>
</dbReference>
<comment type="caution">
    <text evidence="15">The sequence shown here is derived from an EMBL/GenBank/DDBJ whole genome shotgun (WGS) entry which is preliminary data.</text>
</comment>
<dbReference type="RefSeq" id="WP_358134861.1">
    <property type="nucleotide sequence ID" value="NZ_JBFALK010000011.1"/>
</dbReference>
<dbReference type="EMBL" id="JBFALK010000011">
    <property type="protein sequence ID" value="MEV0970991.1"/>
    <property type="molecule type" value="Genomic_DNA"/>
</dbReference>
<comment type="similarity">
    <text evidence="3">Belongs to the ABC transporter superfamily.</text>
</comment>
<feature type="domain" description="ABC transporter" evidence="13">
    <location>
        <begin position="310"/>
        <end position="555"/>
    </location>
</feature>
<evidence type="ECO:0000259" key="14">
    <source>
        <dbReference type="PROSITE" id="PS50928"/>
    </source>
</evidence>
<dbReference type="PANTHER" id="PTHR43297">
    <property type="entry name" value="OLIGOPEPTIDE TRANSPORT ATP-BINDING PROTEIN APPD"/>
    <property type="match status" value="1"/>
</dbReference>
<feature type="domain" description="ABC transmembrane type-1" evidence="14">
    <location>
        <begin position="75"/>
        <end position="264"/>
    </location>
</feature>
<feature type="transmembrane region" description="Helical" evidence="11">
    <location>
        <begin position="12"/>
        <end position="36"/>
    </location>
</feature>
<dbReference type="CDD" id="cd03257">
    <property type="entry name" value="ABC_NikE_OppD_transporters"/>
    <property type="match status" value="1"/>
</dbReference>
<accession>A0ABV3GHC8</accession>
<feature type="region of interest" description="Disordered" evidence="12">
    <location>
        <begin position="274"/>
        <end position="304"/>
    </location>
</feature>
<evidence type="ECO:0000313" key="16">
    <source>
        <dbReference type="Proteomes" id="UP001551675"/>
    </source>
</evidence>
<evidence type="ECO:0000256" key="1">
    <source>
        <dbReference type="ARBA" id="ARBA00004141"/>
    </source>
</evidence>
<dbReference type="PROSITE" id="PS50893">
    <property type="entry name" value="ABC_TRANSPORTER_2"/>
    <property type="match status" value="1"/>
</dbReference>
<sequence length="629" mass="65839">MRNKYLHALVRTPSGAIGALTLLLIIALAVVGPLLWHDAAQAENVTNLNLGVSRDHLFGTDGLGRDVFARTMVATRLSLLLAVGAAVVGAILGYVVGIVIAVLPAQLRRVCLAAVDVSLSFPVILLAIVFVAMFGGGTTSTIVAIGIAFAPPLARLSSNLALAESRKEYFRIARTLGVPTRTLLSRYLLANIAEPLLLTFFYAIGSALVAVSALSFLGIGVQPPSYDWGVLLVNGFTLLYVQPAAALGPAAMIVVTGIGLALVGEASARAANPRLTGARRRTAGDDAQNAQAAAEPTPDDPTPDDLVLDVRGLRVAFDTPAGEVVPVRGIDLRIRKGEVLGLVGESGSGKSMTALAIAGLAPANARVTTERCRFLGHAGTPAGLRSRRIGQRLAMVFQDPATSLNPAMRLGTQMTEAVRAGGAGRREAVERAVERLTDVRIPAPASRLRDFANQLSGGQRQRVMIAMGLMTEPALIVADEPTTALDVTVQAQVLSVLRDVNVRSGASVLLISHDMSVIAQMCAKVAVMYAGAIVEYGDTADVVHRPQHPYTRALLASVITLDHSAESEAPAEPGGVAQSADGRNRPGGCSYLARCPIASERCADEIPPLMQGAAGEVACWNMANKEQLV</sequence>
<dbReference type="Pfam" id="PF00528">
    <property type="entry name" value="BPD_transp_1"/>
    <property type="match status" value="1"/>
</dbReference>
<evidence type="ECO:0000256" key="6">
    <source>
        <dbReference type="ARBA" id="ARBA00022692"/>
    </source>
</evidence>
<dbReference type="Gene3D" id="3.40.50.300">
    <property type="entry name" value="P-loop containing nucleotide triphosphate hydrolases"/>
    <property type="match status" value="1"/>
</dbReference>
<evidence type="ECO:0000256" key="3">
    <source>
        <dbReference type="ARBA" id="ARBA00005417"/>
    </source>
</evidence>
<dbReference type="InterPro" id="IPR013563">
    <property type="entry name" value="Oligopep_ABC_C"/>
</dbReference>
<feature type="transmembrane region" description="Helical" evidence="11">
    <location>
        <begin position="239"/>
        <end position="264"/>
    </location>
</feature>
<dbReference type="InterPro" id="IPR003593">
    <property type="entry name" value="AAA+_ATPase"/>
</dbReference>
<keyword evidence="10 11" id="KW-0472">Membrane</keyword>
<evidence type="ECO:0000256" key="12">
    <source>
        <dbReference type="SAM" id="MobiDB-lite"/>
    </source>
</evidence>
<comment type="subcellular location">
    <subcellularLocation>
        <location evidence="11">Cell membrane</location>
        <topology evidence="11">Multi-pass membrane protein</topology>
    </subcellularLocation>
    <subcellularLocation>
        <location evidence="2">Cell membrane</location>
        <topology evidence="2">Peripheral membrane protein</topology>
    </subcellularLocation>
    <subcellularLocation>
        <location evidence="1">Membrane</location>
        <topology evidence="1">Multi-pass membrane protein</topology>
    </subcellularLocation>
</comment>
<keyword evidence="7" id="KW-0547">Nucleotide-binding</keyword>
<dbReference type="Gene3D" id="1.10.3720.10">
    <property type="entry name" value="MetI-like"/>
    <property type="match status" value="1"/>
</dbReference>
<protein>
    <submittedName>
        <fullName evidence="15">Dipeptide/oligopeptide/nickel ABC transporter permease/ATP-binding protein</fullName>
    </submittedName>
</protein>
<evidence type="ECO:0000256" key="8">
    <source>
        <dbReference type="ARBA" id="ARBA00022840"/>
    </source>
</evidence>
<evidence type="ECO:0000256" key="4">
    <source>
        <dbReference type="ARBA" id="ARBA00022448"/>
    </source>
</evidence>
<evidence type="ECO:0000259" key="13">
    <source>
        <dbReference type="PROSITE" id="PS50893"/>
    </source>
</evidence>
<feature type="transmembrane region" description="Helical" evidence="11">
    <location>
        <begin position="110"/>
        <end position="135"/>
    </location>
</feature>
<dbReference type="Pfam" id="PF00005">
    <property type="entry name" value="ABC_tran"/>
    <property type="match status" value="1"/>
</dbReference>
<dbReference type="InterPro" id="IPR035906">
    <property type="entry name" value="MetI-like_sf"/>
</dbReference>
<name>A0ABV3GHC8_MICGL</name>
<evidence type="ECO:0000256" key="10">
    <source>
        <dbReference type="ARBA" id="ARBA00023136"/>
    </source>
</evidence>
<keyword evidence="16" id="KW-1185">Reference proteome</keyword>
<dbReference type="InterPro" id="IPR017871">
    <property type="entry name" value="ABC_transporter-like_CS"/>
</dbReference>
<keyword evidence="8" id="KW-0067">ATP-binding</keyword>
<evidence type="ECO:0000256" key="9">
    <source>
        <dbReference type="ARBA" id="ARBA00022989"/>
    </source>
</evidence>
<dbReference type="InterPro" id="IPR050388">
    <property type="entry name" value="ABC_Ni/Peptide_Import"/>
</dbReference>
<dbReference type="InterPro" id="IPR003439">
    <property type="entry name" value="ABC_transporter-like_ATP-bd"/>
</dbReference>
<keyword evidence="4 11" id="KW-0813">Transport</keyword>
<proteinExistence type="inferred from homology"/>
<feature type="compositionally biased region" description="Low complexity" evidence="12">
    <location>
        <begin position="285"/>
        <end position="296"/>
    </location>
</feature>
<comment type="similarity">
    <text evidence="11">Belongs to the binding-protein-dependent transport system permease family.</text>
</comment>
<gene>
    <name evidence="15" type="ORF">AB0I59_20370</name>
</gene>
<keyword evidence="6 11" id="KW-0812">Transmembrane</keyword>
<dbReference type="InterPro" id="IPR027417">
    <property type="entry name" value="P-loop_NTPase"/>
</dbReference>
<dbReference type="Pfam" id="PF08352">
    <property type="entry name" value="oligo_HPY"/>
    <property type="match status" value="1"/>
</dbReference>
<dbReference type="PROSITE" id="PS00211">
    <property type="entry name" value="ABC_TRANSPORTER_1"/>
    <property type="match status" value="1"/>
</dbReference>
<dbReference type="SUPFAM" id="SSF161098">
    <property type="entry name" value="MetI-like"/>
    <property type="match status" value="1"/>
</dbReference>
<evidence type="ECO:0000256" key="2">
    <source>
        <dbReference type="ARBA" id="ARBA00004202"/>
    </source>
</evidence>
<dbReference type="PANTHER" id="PTHR43297:SF2">
    <property type="entry name" value="DIPEPTIDE TRANSPORT ATP-BINDING PROTEIN DPPD"/>
    <property type="match status" value="1"/>
</dbReference>
<feature type="transmembrane region" description="Helical" evidence="11">
    <location>
        <begin position="196"/>
        <end position="219"/>
    </location>
</feature>
<dbReference type="PROSITE" id="PS50928">
    <property type="entry name" value="ABC_TM1"/>
    <property type="match status" value="1"/>
</dbReference>
<evidence type="ECO:0000256" key="5">
    <source>
        <dbReference type="ARBA" id="ARBA00022475"/>
    </source>
</evidence>
<dbReference type="CDD" id="cd06261">
    <property type="entry name" value="TM_PBP2"/>
    <property type="match status" value="1"/>
</dbReference>
<keyword evidence="9 11" id="KW-1133">Transmembrane helix</keyword>
<dbReference type="SUPFAM" id="SSF52540">
    <property type="entry name" value="P-loop containing nucleoside triphosphate hydrolases"/>
    <property type="match status" value="1"/>
</dbReference>